<evidence type="ECO:0000313" key="8">
    <source>
        <dbReference type="EMBL" id="ABG65582.1"/>
    </source>
</evidence>
<dbReference type="FunFam" id="3.50.30.80:FF:000001">
    <property type="entry name" value="Dihydroxy-acid dehydratase"/>
    <property type="match status" value="1"/>
</dbReference>
<evidence type="ECO:0000256" key="2">
    <source>
        <dbReference type="ARBA" id="ARBA00022723"/>
    </source>
</evidence>
<dbReference type="OrthoDB" id="7793094at2"/>
<feature type="domain" description="Dihydroxy-acid/6-phosphogluconate dehydratase C-terminal" evidence="7">
    <location>
        <begin position="361"/>
        <end position="555"/>
    </location>
</feature>
<keyword evidence="5 8" id="KW-0456">Lyase</keyword>
<reference evidence="8" key="1">
    <citation type="submission" date="2006-06" db="EMBL/GenBank/DDBJ databases">
        <title>Complete sequence of Plasmid 2 of Chelativorans sp. BNC1.</title>
        <authorList>
            <consortium name="US DOE Joint Genome Institute"/>
            <person name="Copeland A."/>
            <person name="Lucas S."/>
            <person name="Lapidus A."/>
            <person name="Barry K."/>
            <person name="Detter J.C."/>
            <person name="Glavina del Rio T."/>
            <person name="Hammon N."/>
            <person name="Israni S."/>
            <person name="Dalin E."/>
            <person name="Tice H."/>
            <person name="Pitluck S."/>
            <person name="Chertkov O."/>
            <person name="Brettin T."/>
            <person name="Bruce D."/>
            <person name="Han C."/>
            <person name="Tapia R."/>
            <person name="Gilna P."/>
            <person name="Schmutz J."/>
            <person name="Larimer F."/>
            <person name="Land M."/>
            <person name="Hauser L."/>
            <person name="Kyrpides N."/>
            <person name="Mikhailova N."/>
            <person name="Richardson P."/>
        </authorList>
    </citation>
    <scope>NUCLEOTIDE SEQUENCE</scope>
    <source>
        <strain evidence="8">BNC1</strain>
        <plasmid evidence="8">2</plasmid>
    </source>
</reference>
<accession>Q11AJ3</accession>
<evidence type="ECO:0000256" key="4">
    <source>
        <dbReference type="ARBA" id="ARBA00023014"/>
    </source>
</evidence>
<protein>
    <submittedName>
        <fullName evidence="8">Dihydroxyacid dehydratase</fullName>
        <ecNumber evidence="8">4.2.1.9</ecNumber>
    </submittedName>
</protein>
<dbReference type="GO" id="GO:0004160">
    <property type="term" value="F:dihydroxy-acid dehydratase activity"/>
    <property type="evidence" value="ECO:0007669"/>
    <property type="project" value="UniProtKB-EC"/>
</dbReference>
<gene>
    <name evidence="8" type="ordered locus">Meso_4562</name>
</gene>
<dbReference type="EC" id="4.2.1.9" evidence="8"/>
<sequence length="570" mass="60727">MTTGLKRGLTNYGDPEFSAYLRRAFIKAMGLSDDALSRPIVGITNTYSDFNPCHGNVPQLIEAVKRGVMMSGGLPMVFPTITLHESFAYPTSMFLRNLMAMDTEEMIRSLPVDSVVAIGGCDKTLPAQVMAMVSADRPGIVLPTGAMLTGEHRGVRIGACTDCRRFWASYRGGEIADGEISEVSGRLVPSVGTCSVMGTASTMAGLCEAMGLSLPYSGSIPAVLAERIRCAEETGRRAVGLAAEGLTPRQILSDGAIHNAMAVLQAMGGSTNAVIHLAAIAGRTGRAFDFEALDRLGQEIPVLVDLKPSGTFYMQDFHAAGGFPALFAELQDFLQTDCMTVAGVPLSATISGATDRRTASKVIRSRVDPISDYGAVAMLYGNLAPNGAVIKQSAASPELMQHEGRALVFDGVEDLAARIDDPDLDVEKDDILVLRNAGPIGGEGMPEAGYLPIPAKLARRGVKDMVRISDARMSGTGFGTIVLHIAPEAWIGGPLGLVRSGDRIRLDVKGRRLDLLVSDAELEDRRGFWKPVRRPAPRGYARLFEHCVTQADAGCDFDFLNETSSGTSLA</sequence>
<keyword evidence="3" id="KW-0408">Iron</keyword>
<keyword evidence="4" id="KW-0411">Iron-sulfur</keyword>
<dbReference type="PROSITE" id="PS00886">
    <property type="entry name" value="ILVD_EDD_1"/>
    <property type="match status" value="1"/>
</dbReference>
<dbReference type="GO" id="GO:0046872">
    <property type="term" value="F:metal ion binding"/>
    <property type="evidence" value="ECO:0007669"/>
    <property type="project" value="UniProtKB-KW"/>
</dbReference>
<dbReference type="eggNOG" id="COG0129">
    <property type="taxonomic scope" value="Bacteria"/>
</dbReference>
<keyword evidence="8" id="KW-0614">Plasmid</keyword>
<dbReference type="SUPFAM" id="SSF143975">
    <property type="entry name" value="IlvD/EDD N-terminal domain-like"/>
    <property type="match status" value="1"/>
</dbReference>
<dbReference type="AlphaFoldDB" id="Q11AJ3"/>
<dbReference type="InterPro" id="IPR037237">
    <property type="entry name" value="IlvD/EDD_N"/>
</dbReference>
<evidence type="ECO:0000256" key="3">
    <source>
        <dbReference type="ARBA" id="ARBA00023004"/>
    </source>
</evidence>
<dbReference type="HOGENOM" id="CLU_014271_3_0_5"/>
<name>Q11AJ3_CHESB</name>
<feature type="domain" description="Dihydroxy-acid/6-phosphogluconate dehydratase N-terminal" evidence="6">
    <location>
        <begin position="38"/>
        <end position="346"/>
    </location>
</feature>
<evidence type="ECO:0000256" key="5">
    <source>
        <dbReference type="ARBA" id="ARBA00023239"/>
    </source>
</evidence>
<dbReference type="Gene3D" id="3.50.30.80">
    <property type="entry name" value="IlvD/EDD C-terminal domain-like"/>
    <property type="match status" value="1"/>
</dbReference>
<proteinExistence type="inferred from homology"/>
<comment type="similarity">
    <text evidence="1">Belongs to the IlvD/Edd family.</text>
</comment>
<organism evidence="8">
    <name type="scientific">Chelativorans sp. (strain BNC1)</name>
    <dbReference type="NCBI Taxonomy" id="266779"/>
    <lineage>
        <taxon>Bacteria</taxon>
        <taxon>Pseudomonadati</taxon>
        <taxon>Pseudomonadota</taxon>
        <taxon>Alphaproteobacteria</taxon>
        <taxon>Hyphomicrobiales</taxon>
        <taxon>Phyllobacteriaceae</taxon>
        <taxon>Chelativorans</taxon>
    </lineage>
</organism>
<dbReference type="Pfam" id="PF24877">
    <property type="entry name" value="ILV_EDD_C"/>
    <property type="match status" value="1"/>
</dbReference>
<dbReference type="InterPro" id="IPR052352">
    <property type="entry name" value="Sugar_Degrad_Dehydratases"/>
</dbReference>
<dbReference type="InterPro" id="IPR020558">
    <property type="entry name" value="DiOHA_6PGluconate_deHydtase_CS"/>
</dbReference>
<evidence type="ECO:0000259" key="7">
    <source>
        <dbReference type="Pfam" id="PF24877"/>
    </source>
</evidence>
<dbReference type="InterPro" id="IPR042096">
    <property type="entry name" value="Dihydro-acid_dehy_C"/>
</dbReference>
<dbReference type="KEGG" id="mes:Meso_4562"/>
<dbReference type="InterPro" id="IPR000581">
    <property type="entry name" value="ILV_EDD_N"/>
</dbReference>
<dbReference type="GO" id="GO:0051536">
    <property type="term" value="F:iron-sulfur cluster binding"/>
    <property type="evidence" value="ECO:0007669"/>
    <property type="project" value="UniProtKB-KW"/>
</dbReference>
<dbReference type="NCBIfam" id="NF004784">
    <property type="entry name" value="PRK06131.1"/>
    <property type="match status" value="1"/>
</dbReference>
<geneLocation type="plasmid" evidence="8">
    <name>2</name>
</geneLocation>
<evidence type="ECO:0000259" key="6">
    <source>
        <dbReference type="Pfam" id="PF00920"/>
    </source>
</evidence>
<dbReference type="InterPro" id="IPR056740">
    <property type="entry name" value="ILV_EDD_C"/>
</dbReference>
<dbReference type="Pfam" id="PF00920">
    <property type="entry name" value="ILVD_EDD_N"/>
    <property type="match status" value="1"/>
</dbReference>
<dbReference type="SUPFAM" id="SSF52016">
    <property type="entry name" value="LeuD/IlvD-like"/>
    <property type="match status" value="1"/>
</dbReference>
<keyword evidence="2" id="KW-0479">Metal-binding</keyword>
<dbReference type="PANTHER" id="PTHR43183:SF1">
    <property type="entry name" value="HYPOTHETICAL DIHYDROXY-ACID DEHYDRATASE (EUROFUNG)-RELATED"/>
    <property type="match status" value="1"/>
</dbReference>
<dbReference type="PANTHER" id="PTHR43183">
    <property type="entry name" value="HYPOTHETICAL DIHYDROXYACID DEHYDRATASE (EUROFUNG)-RELATED"/>
    <property type="match status" value="1"/>
</dbReference>
<evidence type="ECO:0000256" key="1">
    <source>
        <dbReference type="ARBA" id="ARBA00006486"/>
    </source>
</evidence>
<dbReference type="EMBL" id="CP000391">
    <property type="protein sequence ID" value="ABG65582.1"/>
    <property type="molecule type" value="Genomic_DNA"/>
</dbReference>